<feature type="transmembrane region" description="Helical" evidence="1">
    <location>
        <begin position="257"/>
        <end position="279"/>
    </location>
</feature>
<dbReference type="EMBL" id="JAUUTY010000006">
    <property type="protein sequence ID" value="KAK1620897.1"/>
    <property type="molecule type" value="Genomic_DNA"/>
</dbReference>
<organism evidence="3 4">
    <name type="scientific">Lolium multiflorum</name>
    <name type="common">Italian ryegrass</name>
    <name type="synonym">Lolium perenne subsp. multiflorum</name>
    <dbReference type="NCBI Taxonomy" id="4521"/>
    <lineage>
        <taxon>Eukaryota</taxon>
        <taxon>Viridiplantae</taxon>
        <taxon>Streptophyta</taxon>
        <taxon>Embryophyta</taxon>
        <taxon>Tracheophyta</taxon>
        <taxon>Spermatophyta</taxon>
        <taxon>Magnoliopsida</taxon>
        <taxon>Liliopsida</taxon>
        <taxon>Poales</taxon>
        <taxon>Poaceae</taxon>
        <taxon>BOP clade</taxon>
        <taxon>Pooideae</taxon>
        <taxon>Poodae</taxon>
        <taxon>Poeae</taxon>
        <taxon>Poeae Chloroplast Group 2 (Poeae type)</taxon>
        <taxon>Loliodinae</taxon>
        <taxon>Loliinae</taxon>
        <taxon>Lolium</taxon>
    </lineage>
</organism>
<protein>
    <recommendedName>
        <fullName evidence="2">DUF4220 domain-containing protein</fullName>
    </recommendedName>
</protein>
<proteinExistence type="predicted"/>
<keyword evidence="1" id="KW-0472">Membrane</keyword>
<evidence type="ECO:0000313" key="3">
    <source>
        <dbReference type="EMBL" id="KAK1620897.1"/>
    </source>
</evidence>
<comment type="caution">
    <text evidence="3">The sequence shown here is derived from an EMBL/GenBank/DDBJ whole genome shotgun (WGS) entry which is preliminary data.</text>
</comment>
<accession>A0AAD8VV53</accession>
<gene>
    <name evidence="3" type="ORF">QYE76_026414</name>
</gene>
<sequence>MTAFSMQDNELWTRHLLGLLTQVAAAVYVVSKISWPDRRLRAAMLLMFSSGCFKYVERTWCLYKASPTSLRESSLAFLRTIVGSLASRGGRYRKGYILDERFSDMLDDGRLKYAHAFEQASSSAITLVSDTPINDTLSVEASQGLVVQKLQTLKSNKDRYRVYNYINTRLILVYERLYTKALVRLISMQRLDMTDIFGSCEALAECNFCFCYFLICNILLWIAFLVYALIFLFPFLSTLVALMLFKVVEKGELYSRADVTVSYILLIGALVLEVASLFISIQSYVSGMHAIHRATKQWSEMLGQYNMIKSFDRVHENNGPKGITSFVPRWIGKHIDDKTSHISISEDLKKFVLDKLLDFGTREEDWNFASMRGQLALRNWTTSHEDSGIVRSDSNLHQSINDVDFPTSVLIWHKATDMLYYQEDINNISDHKMKKMSRELSNYIMYLVFKCGAMLTTNTELKHNITRESIERIFGVRNSVLEKEAVMLVFEFHQGLHRRSYGASHGDSQPEAQMQLLENTMKSVLPRAYGVAQELIDIHKEAACWDLVAAVWVEMLYYIAPRCGGAFHSQHLASGGEFITHVLLLMQLLGPFLPPPSS</sequence>
<keyword evidence="4" id="KW-1185">Reference proteome</keyword>
<name>A0AAD8VV53_LOLMU</name>
<dbReference type="AlphaFoldDB" id="A0AAD8VV53"/>
<dbReference type="InterPro" id="IPR007658">
    <property type="entry name" value="DUF594"/>
</dbReference>
<evidence type="ECO:0000256" key="1">
    <source>
        <dbReference type="SAM" id="Phobius"/>
    </source>
</evidence>
<reference evidence="3" key="1">
    <citation type="submission" date="2023-07" db="EMBL/GenBank/DDBJ databases">
        <title>A chromosome-level genome assembly of Lolium multiflorum.</title>
        <authorList>
            <person name="Chen Y."/>
            <person name="Copetti D."/>
            <person name="Kolliker R."/>
            <person name="Studer B."/>
        </authorList>
    </citation>
    <scope>NUCLEOTIDE SEQUENCE</scope>
    <source>
        <strain evidence="3">02402/16</strain>
        <tissue evidence="3">Leaf</tissue>
    </source>
</reference>
<dbReference type="InterPro" id="IPR025315">
    <property type="entry name" value="DUF4220"/>
</dbReference>
<dbReference type="Proteomes" id="UP001231189">
    <property type="component" value="Unassembled WGS sequence"/>
</dbReference>
<keyword evidence="1" id="KW-1133">Transmembrane helix</keyword>
<keyword evidence="1" id="KW-0812">Transmembrane</keyword>
<feature type="domain" description="DUF4220" evidence="2">
    <location>
        <begin position="1"/>
        <end position="309"/>
    </location>
</feature>
<dbReference type="Pfam" id="PF13968">
    <property type="entry name" value="DUF4220"/>
    <property type="match status" value="1"/>
</dbReference>
<dbReference type="PANTHER" id="PTHR31325">
    <property type="entry name" value="OS01G0798800 PROTEIN-RELATED"/>
    <property type="match status" value="1"/>
</dbReference>
<evidence type="ECO:0000313" key="4">
    <source>
        <dbReference type="Proteomes" id="UP001231189"/>
    </source>
</evidence>
<evidence type="ECO:0000259" key="2">
    <source>
        <dbReference type="Pfam" id="PF13968"/>
    </source>
</evidence>
<feature type="transmembrane region" description="Helical" evidence="1">
    <location>
        <begin position="221"/>
        <end position="245"/>
    </location>
</feature>
<dbReference type="Pfam" id="PF04578">
    <property type="entry name" value="DUF594"/>
    <property type="match status" value="1"/>
</dbReference>